<dbReference type="SUPFAM" id="SSF49562">
    <property type="entry name" value="C2 domain (Calcium/lipid-binding domain, CaLB)"/>
    <property type="match status" value="1"/>
</dbReference>
<reference evidence="2" key="1">
    <citation type="submission" date="2016-11" db="UniProtKB">
        <authorList>
            <consortium name="WormBaseParasite"/>
        </authorList>
    </citation>
    <scope>IDENTIFICATION</scope>
</reference>
<proteinExistence type="predicted"/>
<organism evidence="1 2">
    <name type="scientific">Macrostomum lignano</name>
    <dbReference type="NCBI Taxonomy" id="282301"/>
    <lineage>
        <taxon>Eukaryota</taxon>
        <taxon>Metazoa</taxon>
        <taxon>Spiralia</taxon>
        <taxon>Lophotrochozoa</taxon>
        <taxon>Platyhelminthes</taxon>
        <taxon>Rhabditophora</taxon>
        <taxon>Macrostomorpha</taxon>
        <taxon>Macrostomida</taxon>
        <taxon>Macrostomidae</taxon>
        <taxon>Macrostomum</taxon>
    </lineage>
</organism>
<dbReference type="Proteomes" id="UP000095280">
    <property type="component" value="Unplaced"/>
</dbReference>
<name>A0A1I8FI74_9PLAT</name>
<evidence type="ECO:0000313" key="1">
    <source>
        <dbReference type="Proteomes" id="UP000095280"/>
    </source>
</evidence>
<dbReference type="AlphaFoldDB" id="A0A1I8FI74"/>
<sequence>GHQIDIRLAGLEPNQGAQISAAAESSANLSAIVELVTLAIGIDHFLVNKWSLVGSEFRLNQVMGAIQNASNVLRPHVLRGVDSEAGDTKADQLVEVLGDVPLDVVLCLFGGPPVQEGGSCEPSVLARKSEFKGRRWGGAGGRTGAVELRVQLCPGCQWLLHPTRATGTDDCLDRCIRRNAVSLWRGAISLRHLLSKAWEQKRFEAEPKPYITLNFSVTARADCLVVYLYKADGTPGPKLGCATTTLPRTRFISHTMSPVFNETLILSMPSNLPADRLSLCIQCMDYD</sequence>
<keyword evidence="1" id="KW-1185">Reference proteome</keyword>
<evidence type="ECO:0000313" key="2">
    <source>
        <dbReference type="WBParaSite" id="maker-unitig_34014-snap-gene-0.2-mRNA-1"/>
    </source>
</evidence>
<dbReference type="InterPro" id="IPR035892">
    <property type="entry name" value="C2_domain_sf"/>
</dbReference>
<protein>
    <submittedName>
        <fullName evidence="2">C2 domain-containing protein</fullName>
    </submittedName>
</protein>
<dbReference type="WBParaSite" id="maker-unitig_34014-snap-gene-0.2-mRNA-1">
    <property type="protein sequence ID" value="maker-unitig_34014-snap-gene-0.2-mRNA-1"/>
    <property type="gene ID" value="maker-unitig_34014-snap-gene-0.2"/>
</dbReference>
<accession>A0A1I8FI74</accession>